<dbReference type="Gene3D" id="3.40.710.10">
    <property type="entry name" value="DD-peptidase/beta-lactamase superfamily"/>
    <property type="match status" value="1"/>
</dbReference>
<evidence type="ECO:0000313" key="3">
    <source>
        <dbReference type="EMBL" id="QCP10455.1"/>
    </source>
</evidence>
<dbReference type="EMBL" id="CP040017">
    <property type="protein sequence ID" value="QCP10455.1"/>
    <property type="molecule type" value="Genomic_DNA"/>
</dbReference>
<reference evidence="3 4" key="1">
    <citation type="submission" date="2019-05" db="EMBL/GenBank/DDBJ databases">
        <title>Draft Genome Sequences of Six Type Strains of the Genus Massilia.</title>
        <authorList>
            <person name="Miess H."/>
            <person name="Frediansyhah A."/>
            <person name="Gross H."/>
        </authorList>
    </citation>
    <scope>NUCLEOTIDE SEQUENCE [LARGE SCALE GENOMIC DNA]</scope>
    <source>
        <strain evidence="3 4">DSMZ 26121</strain>
    </source>
</reference>
<protein>
    <submittedName>
        <fullName evidence="2">Uncharacterized protein</fullName>
    </submittedName>
</protein>
<dbReference type="RefSeq" id="WP_137313339.1">
    <property type="nucleotide sequence ID" value="NZ_CP040017.1"/>
</dbReference>
<reference evidence="2 5" key="2">
    <citation type="submission" date="2020-08" db="EMBL/GenBank/DDBJ databases">
        <title>Genomic Encyclopedia of Type Strains, Phase III (KMG-III): the genomes of soil and plant-associated and newly described type strains.</title>
        <authorList>
            <person name="Whitman W."/>
        </authorList>
    </citation>
    <scope>NUCLEOTIDE SEQUENCE [LARGE SCALE GENOMIC DNA]</scope>
    <source>
        <strain evidence="2 5">CECT 7753</strain>
    </source>
</reference>
<keyword evidence="4" id="KW-1185">Reference proteome</keyword>
<dbReference type="EMBL" id="JACHXS010000003">
    <property type="protein sequence ID" value="MBB3221281.1"/>
    <property type="molecule type" value="Genomic_DNA"/>
</dbReference>
<evidence type="ECO:0000256" key="1">
    <source>
        <dbReference type="SAM" id="SignalP"/>
    </source>
</evidence>
<gene>
    <name evidence="3" type="ORF">FCL38_08455</name>
    <name evidence="2" type="ORF">FHS02_002088</name>
</gene>
<proteinExistence type="predicted"/>
<dbReference type="InterPro" id="IPR012338">
    <property type="entry name" value="Beta-lactam/transpept-like"/>
</dbReference>
<name>A0A4P8HQ38_9BURK</name>
<dbReference type="Proteomes" id="UP000298763">
    <property type="component" value="Chromosome"/>
</dbReference>
<keyword evidence="1" id="KW-0732">Signal</keyword>
<dbReference type="SUPFAM" id="SSF56601">
    <property type="entry name" value="beta-lactamase/transpeptidase-like"/>
    <property type="match status" value="1"/>
</dbReference>
<dbReference type="AlphaFoldDB" id="A0A4P8HQ38"/>
<feature type="chain" id="PRO_5044607331" evidence="1">
    <location>
        <begin position="24"/>
        <end position="914"/>
    </location>
</feature>
<sequence length="914" mass="100556">MIMRTAFLLRVMCPLLSFWPSLAVGTEAAPDRASSAFVEMVNVHAIKMDMLCGERQVRTKEGHAVAAGRCLSQSASVDESEPGAEHTCIVRIATALAPKFQQYAALHREILRSPLPGEVYRFNHPRTPADRDVFELNEETCMIRRYLGTSRGFKPPISVATTNLLVQYATEAEAGGEELLVDLYDNKPRRRVQLQPVTPEYENRTHHLELTKPPSESSPLASGRILITYQNKKIAEWDRRLNLSILQNMPDLKNGSVRLHHPHATEDLITLRAGSKIFFPVGATLTIRKPTLANTGKRSPATLLKDAVSISRVGGEQKPLFQQTAKGHIRWGQSPTNFEVQIVEALRTVGSNVAARVTLSLDPGISKELFGLLDDSIKQLRKELTSDKSGKRAMGSSRPLYGSITMIDAWNGEVIALAGYPESPAPRAYTNGDYRAVPVREEGLKRRVIGSVAKVPLAFAVIAGRPELRNMTLSNYQKNSIDTVLGYALTPPIETLRPNNCAPEVVFRCFIAFSINKYAVNLLALGAVKKDTPLTGGQDPEVKIAGQAVLSPPPGYLFSSNVFGGDLETLPWAQQAVRMFDLGVHFEDADPPAHHEYMWRQALLKPPRSAEPLYLIAPEQENFRLNLANNFRSDYLNLILGGGDSRWSSVKVAETYARLVYGSLVKATFVKPGKPEGKLFDNNDPAMAQAHGELLAGLRDTVVIGTGVSKSGIKKLSDVKRAWNNKASESNLTIEMYAKTGTPAVAALPNSQWTERISGLIKAKIIRVRPRDDPAEGNDFYYMDKVIDGNLVAAQGSRAATTAGHAALTTRTLQFFADFNASSIDDQQEKCAITGEEVVCKDAEERTLGPAAGRNLALVIEVRRSGKFCHAVSLAYSHSFRSEKVWWKMIGDSLQLDGSIARHVWSRALKACDE</sequence>
<organism evidence="2 5">
    <name type="scientific">Pseudoduganella umbonata</name>
    <dbReference type="NCBI Taxonomy" id="864828"/>
    <lineage>
        <taxon>Bacteria</taxon>
        <taxon>Pseudomonadati</taxon>
        <taxon>Pseudomonadota</taxon>
        <taxon>Betaproteobacteria</taxon>
        <taxon>Burkholderiales</taxon>
        <taxon>Oxalobacteraceae</taxon>
        <taxon>Telluria group</taxon>
        <taxon>Pseudoduganella</taxon>
    </lineage>
</organism>
<feature type="signal peptide" evidence="1">
    <location>
        <begin position="1"/>
        <end position="23"/>
    </location>
</feature>
<evidence type="ECO:0000313" key="4">
    <source>
        <dbReference type="Proteomes" id="UP000298763"/>
    </source>
</evidence>
<evidence type="ECO:0000313" key="2">
    <source>
        <dbReference type="EMBL" id="MBB3221281.1"/>
    </source>
</evidence>
<evidence type="ECO:0000313" key="5">
    <source>
        <dbReference type="Proteomes" id="UP000584325"/>
    </source>
</evidence>
<accession>A0A4P8HQ38</accession>
<dbReference type="Proteomes" id="UP000584325">
    <property type="component" value="Unassembled WGS sequence"/>
</dbReference>